<feature type="repeat" description="MBT" evidence="15">
    <location>
        <begin position="155"/>
        <end position="235"/>
    </location>
</feature>
<evidence type="ECO:0000256" key="17">
    <source>
        <dbReference type="SAM" id="MobiDB-lite"/>
    </source>
</evidence>
<dbReference type="EMBL" id="QBIY01013377">
    <property type="protein sequence ID" value="RXN06172.1"/>
    <property type="molecule type" value="Genomic_DNA"/>
</dbReference>
<dbReference type="GO" id="GO:0005634">
    <property type="term" value="C:nucleus"/>
    <property type="evidence" value="ECO:0007669"/>
    <property type="project" value="UniProtKB-SubCell"/>
</dbReference>
<sequence length="1119" mass="124374">MESSGPSTATPEFDVYGAMDWKDGVGTLPGSELKFRVNEFGVLEVITDEMEEERGKKAHATTTWSVPTAQEALSEGKVSKEEMAWAQRGLVCVRCNRKGSVVDFLSNGLHCSERCLQQEQQEELKKEGSKANGEVLGRKRSRLTERFTEDMDSSMEIAEEEDEDYVSSLNLLFIFCFQIFLASDVWCKNGFRVGIRLEGIDPEHPSMYCVLTIAEVLGHRIRLHFDKYSDCYDFWTVTPSGFRVGMKLEAIDKKNPSFICVATITDMVDSRFLVHFDNWDESYDYWCDATSPYIHPVGWCQENGRTLTTPPGYPDVKNFSWEKYLAETNSLPAPARAFKVKPPHSFQLNMKLEVVDKRNPALIRVATVVDTDDHRLRIHFDGWTDEYDYWIDADSPDIHPAGWCAKTGHPLQPPITPQDMFETSEQGGCPTPGCKGVGHIKGARYSGHHSAVGCPYSDINLNKDSVLPDRLSGEMPGSGVGRPRRAEPNAEISADANDKPVTSAPSHPDKPSTATAAMETPVKKPVGTETKRSTNLSQLNEPRELTLQQALHQSVFMPCSSPSPSMPHCWDQHSKLLPTVAGITASKVAAWSVDEVIEFIQGLPGCKEQVRTFREEAFIAVAMIATGGVITGLAALKRQDSTRSQYHLPIQGPTPAPEKKCAKRKPRADVVVVRGKIRLYSASGFFLVLGVLILMAGIAMAVLGYWPHKDHQKAPESKLSVNNTQVGREQVGSIAQFLEQHLHSEKMKMLGPFTMGIGIFIFICANAILHENRDRETKIIHMRDMYSTVIDIHSLRIKEQKCTNGAYVGPYADTEIRSFGLDSQFASRLAANTLMSFSGLDGDVRFSHRTSSGEDDEGLMSEARGGLGLLSPTYKDRSECIFGFQDEGSRRWEDKRGALKKCQTRSIVSSSISAFTLPVIKLNNCVIDEPDIDSITEDLEQNRVHSRPPSMESLTVPVPDVAKAFKPPGTHLLRSNSATESPSSASSHSSLSPGSTSGRFLSPGAARKDFGSNNSLHMLSAHSKSLDLERGPTMLTVQPEQRKHPSWPRLDRSNSKGYTKLENKEDPMDRLIVPPVAVKKDYTKKEKLLMISRSHNNLSFEHDEFMSSSLKRGTSETRF</sequence>
<keyword evidence="8" id="KW-0862">Zinc</keyword>
<name>A0A498LDC7_LABRO</name>
<feature type="compositionally biased region" description="Low complexity" evidence="17">
    <location>
        <begin position="975"/>
        <end position="998"/>
    </location>
</feature>
<keyword evidence="10 18" id="KW-1133">Transmembrane helix</keyword>
<dbReference type="FunFam" id="2.30.30.140:FF:000007">
    <property type="entry name" value="Lethal(3)malignant brain tumor-like protein 1"/>
    <property type="match status" value="1"/>
</dbReference>
<evidence type="ECO:0000313" key="19">
    <source>
        <dbReference type="EMBL" id="RXN06172.1"/>
    </source>
</evidence>
<keyword evidence="7 16" id="KW-0863">Zinc-finger</keyword>
<keyword evidence="5" id="KW-0479">Metal-binding</keyword>
<keyword evidence="14" id="KW-0539">Nucleus</keyword>
<feature type="region of interest" description="Disordered" evidence="17">
    <location>
        <begin position="465"/>
        <end position="541"/>
    </location>
</feature>
<comment type="similarity">
    <text evidence="3">Belongs to the TMEM200 family.</text>
</comment>
<dbReference type="Pfam" id="PF01530">
    <property type="entry name" value="zf-C2HC"/>
    <property type="match status" value="1"/>
</dbReference>
<dbReference type="GO" id="GO:0016020">
    <property type="term" value="C:membrane"/>
    <property type="evidence" value="ECO:0007669"/>
    <property type="project" value="UniProtKB-SubCell"/>
</dbReference>
<dbReference type="AlphaFoldDB" id="A0A498LDC7"/>
<dbReference type="Pfam" id="PF10177">
    <property type="entry name" value="DUF2371"/>
    <property type="match status" value="1"/>
</dbReference>
<keyword evidence="4 18" id="KW-0812">Transmembrane</keyword>
<evidence type="ECO:0000256" key="7">
    <source>
        <dbReference type="ARBA" id="ARBA00022771"/>
    </source>
</evidence>
<evidence type="ECO:0000256" key="13">
    <source>
        <dbReference type="ARBA" id="ARBA00023163"/>
    </source>
</evidence>
<evidence type="ECO:0000256" key="14">
    <source>
        <dbReference type="ARBA" id="ARBA00023242"/>
    </source>
</evidence>
<evidence type="ECO:0000256" key="9">
    <source>
        <dbReference type="ARBA" id="ARBA00022853"/>
    </source>
</evidence>
<dbReference type="GO" id="GO:0006355">
    <property type="term" value="P:regulation of DNA-templated transcription"/>
    <property type="evidence" value="ECO:0007669"/>
    <property type="project" value="InterPro"/>
</dbReference>
<keyword evidence="11" id="KW-0805">Transcription regulation</keyword>
<dbReference type="Gene3D" id="2.30.30.140">
    <property type="match status" value="3"/>
</dbReference>
<feature type="repeat" description="MBT" evidence="15">
    <location>
        <begin position="319"/>
        <end position="414"/>
    </location>
</feature>
<evidence type="ECO:0000256" key="1">
    <source>
        <dbReference type="ARBA" id="ARBA00004123"/>
    </source>
</evidence>
<organism evidence="19 20">
    <name type="scientific">Labeo rohita</name>
    <name type="common">Indian major carp</name>
    <name type="synonym">Cyprinus rohita</name>
    <dbReference type="NCBI Taxonomy" id="84645"/>
    <lineage>
        <taxon>Eukaryota</taxon>
        <taxon>Metazoa</taxon>
        <taxon>Chordata</taxon>
        <taxon>Craniata</taxon>
        <taxon>Vertebrata</taxon>
        <taxon>Euteleostomi</taxon>
        <taxon>Actinopterygii</taxon>
        <taxon>Neopterygii</taxon>
        <taxon>Teleostei</taxon>
        <taxon>Ostariophysi</taxon>
        <taxon>Cypriniformes</taxon>
        <taxon>Cyprinidae</taxon>
        <taxon>Labeoninae</taxon>
        <taxon>Labeonini</taxon>
        <taxon>Labeo</taxon>
    </lineage>
</organism>
<keyword evidence="9" id="KW-0156">Chromatin regulator</keyword>
<feature type="region of interest" description="Disordered" evidence="17">
    <location>
        <begin position="961"/>
        <end position="1015"/>
    </location>
</feature>
<evidence type="ECO:0000256" key="8">
    <source>
        <dbReference type="ARBA" id="ARBA00022833"/>
    </source>
</evidence>
<dbReference type="PANTHER" id="PTHR31815">
    <property type="entry name" value="AGAP005329-PA"/>
    <property type="match status" value="1"/>
</dbReference>
<dbReference type="GO" id="GO:0006325">
    <property type="term" value="P:chromatin organization"/>
    <property type="evidence" value="ECO:0007669"/>
    <property type="project" value="UniProtKB-KW"/>
</dbReference>
<feature type="transmembrane region" description="Helical" evidence="18">
    <location>
        <begin position="684"/>
        <end position="706"/>
    </location>
</feature>
<dbReference type="Gene3D" id="4.10.320.30">
    <property type="match status" value="1"/>
</dbReference>
<keyword evidence="6" id="KW-0677">Repeat</keyword>
<evidence type="ECO:0000256" key="11">
    <source>
        <dbReference type="ARBA" id="ARBA00023015"/>
    </source>
</evidence>
<reference evidence="19 20" key="1">
    <citation type="submission" date="2018-03" db="EMBL/GenBank/DDBJ databases">
        <title>Draft genome sequence of Rohu Carp (Labeo rohita).</title>
        <authorList>
            <person name="Das P."/>
            <person name="Kushwaha B."/>
            <person name="Joshi C.G."/>
            <person name="Kumar D."/>
            <person name="Nagpure N.S."/>
            <person name="Sahoo L."/>
            <person name="Das S.P."/>
            <person name="Bit A."/>
            <person name="Patnaik S."/>
            <person name="Meher P.K."/>
            <person name="Jayasankar P."/>
            <person name="Koringa P.G."/>
            <person name="Patel N.V."/>
            <person name="Hinsu A.T."/>
            <person name="Kumar R."/>
            <person name="Pandey M."/>
            <person name="Agarwal S."/>
            <person name="Srivastava S."/>
            <person name="Singh M."/>
            <person name="Iquebal M.A."/>
            <person name="Jaiswal S."/>
            <person name="Angadi U.B."/>
            <person name="Kumar N."/>
            <person name="Raza M."/>
            <person name="Shah T.M."/>
            <person name="Rai A."/>
            <person name="Jena J.K."/>
        </authorList>
    </citation>
    <scope>NUCLEOTIDE SEQUENCE [LARGE SCALE GENOMIC DNA]</scope>
    <source>
        <strain evidence="19">DASCIFA01</strain>
        <tissue evidence="19">Testis</tissue>
    </source>
</reference>
<dbReference type="InterPro" id="IPR036060">
    <property type="entry name" value="Znf_C2H2C_sf"/>
</dbReference>
<keyword evidence="13" id="KW-0804">Transcription</keyword>
<evidence type="ECO:0000256" key="18">
    <source>
        <dbReference type="SAM" id="Phobius"/>
    </source>
</evidence>
<gene>
    <name evidence="19" type="ORF">ROHU_012450</name>
</gene>
<evidence type="ECO:0000256" key="15">
    <source>
        <dbReference type="PROSITE-ProRule" id="PRU00459"/>
    </source>
</evidence>
<dbReference type="Pfam" id="PF02820">
    <property type="entry name" value="MBT"/>
    <property type="match status" value="3"/>
</dbReference>
<feature type="compositionally biased region" description="Basic and acidic residues" evidence="17">
    <location>
        <begin position="1049"/>
        <end position="1061"/>
    </location>
</feature>
<comment type="subcellular location">
    <subcellularLocation>
        <location evidence="2">Membrane</location>
        <topology evidence="2">Multi-pass membrane protein</topology>
    </subcellularLocation>
    <subcellularLocation>
        <location evidence="1">Nucleus</location>
    </subcellularLocation>
</comment>
<dbReference type="GO" id="GO:0008270">
    <property type="term" value="F:zinc ion binding"/>
    <property type="evidence" value="ECO:0007669"/>
    <property type="project" value="UniProtKB-KW"/>
</dbReference>
<dbReference type="PANTHER" id="PTHR31815:SF0">
    <property type="entry name" value="TRANSMEMBRANE PROTEIN 200A"/>
    <property type="match status" value="1"/>
</dbReference>
<evidence type="ECO:0000256" key="2">
    <source>
        <dbReference type="ARBA" id="ARBA00004141"/>
    </source>
</evidence>
<dbReference type="SUPFAM" id="SSF63748">
    <property type="entry name" value="Tudor/PWWP/MBT"/>
    <property type="match status" value="3"/>
</dbReference>
<evidence type="ECO:0000313" key="20">
    <source>
        <dbReference type="Proteomes" id="UP000290572"/>
    </source>
</evidence>
<dbReference type="InterPro" id="IPR018787">
    <property type="entry name" value="DUF2371_TMEM200"/>
</dbReference>
<feature type="repeat" description="MBT" evidence="15">
    <location>
        <begin position="240"/>
        <end position="310"/>
    </location>
</feature>
<evidence type="ECO:0000256" key="10">
    <source>
        <dbReference type="ARBA" id="ARBA00022989"/>
    </source>
</evidence>
<proteinExistence type="inferred from homology"/>
<dbReference type="InterPro" id="IPR004092">
    <property type="entry name" value="Mbt"/>
</dbReference>
<evidence type="ECO:0000256" key="3">
    <source>
        <dbReference type="ARBA" id="ARBA00005308"/>
    </source>
</evidence>
<evidence type="ECO:0000256" key="12">
    <source>
        <dbReference type="ARBA" id="ARBA00023136"/>
    </source>
</evidence>
<feature type="transmembrane region" description="Helical" evidence="18">
    <location>
        <begin position="749"/>
        <end position="769"/>
    </location>
</feature>
<keyword evidence="12 18" id="KW-0472">Membrane</keyword>
<evidence type="ECO:0000256" key="16">
    <source>
        <dbReference type="PROSITE-ProRule" id="PRU01143"/>
    </source>
</evidence>
<protein>
    <submittedName>
        <fullName evidence="19">Lethal(3)malignant brain tumor 3</fullName>
    </submittedName>
</protein>
<dbReference type="Proteomes" id="UP000290572">
    <property type="component" value="Unassembled WGS sequence"/>
</dbReference>
<evidence type="ECO:0000256" key="4">
    <source>
        <dbReference type="ARBA" id="ARBA00022692"/>
    </source>
</evidence>
<feature type="transmembrane region" description="Helical" evidence="18">
    <location>
        <begin position="617"/>
        <end position="636"/>
    </location>
</feature>
<keyword evidence="20" id="KW-1185">Reference proteome</keyword>
<dbReference type="CDD" id="cd20135">
    <property type="entry name" value="MBT_L3MBTL3_rpt2"/>
    <property type="match status" value="1"/>
</dbReference>
<feature type="region of interest" description="Disordered" evidence="17">
    <location>
        <begin position="1038"/>
        <end position="1061"/>
    </location>
</feature>
<dbReference type="SMART" id="SM00561">
    <property type="entry name" value="MBT"/>
    <property type="match status" value="3"/>
</dbReference>
<dbReference type="InterPro" id="IPR002515">
    <property type="entry name" value="Znf_C2H2C"/>
</dbReference>
<comment type="caution">
    <text evidence="19">The sequence shown here is derived from an EMBL/GenBank/DDBJ whole genome shotgun (WGS) entry which is preliminary data.</text>
</comment>
<dbReference type="CDD" id="cd20138">
    <property type="entry name" value="MBT_L3MBTL3_rpt3"/>
    <property type="match status" value="1"/>
</dbReference>
<evidence type="ECO:0000256" key="5">
    <source>
        <dbReference type="ARBA" id="ARBA00022723"/>
    </source>
</evidence>
<dbReference type="STRING" id="84645.A0A498LDC7"/>
<dbReference type="SUPFAM" id="SSF103637">
    <property type="entry name" value="CCHHC domain"/>
    <property type="match status" value="1"/>
</dbReference>
<evidence type="ECO:0000256" key="6">
    <source>
        <dbReference type="ARBA" id="ARBA00022737"/>
    </source>
</evidence>
<dbReference type="PROSITE" id="PS51802">
    <property type="entry name" value="ZF_CCHHC"/>
    <property type="match status" value="1"/>
</dbReference>
<dbReference type="PROSITE" id="PS51079">
    <property type="entry name" value="MBT"/>
    <property type="match status" value="3"/>
</dbReference>
<accession>A0A498LDC7</accession>